<dbReference type="InterPro" id="IPR036514">
    <property type="entry name" value="SGNH_hydro_sf"/>
</dbReference>
<dbReference type="GO" id="GO:0016788">
    <property type="term" value="F:hydrolase activity, acting on ester bonds"/>
    <property type="evidence" value="ECO:0007669"/>
    <property type="project" value="InterPro"/>
</dbReference>
<dbReference type="InterPro" id="IPR051532">
    <property type="entry name" value="Ester_Hydrolysis_Enzymes"/>
</dbReference>
<evidence type="ECO:0000256" key="1">
    <source>
        <dbReference type="SAM" id="SignalP"/>
    </source>
</evidence>
<dbReference type="SUPFAM" id="SSF52266">
    <property type="entry name" value="SGNH hydrolase"/>
    <property type="match status" value="1"/>
</dbReference>
<reference evidence="2 3" key="1">
    <citation type="submission" date="2016-10" db="EMBL/GenBank/DDBJ databases">
        <authorList>
            <person name="de Groot N.N."/>
        </authorList>
    </citation>
    <scope>NUCLEOTIDE SEQUENCE [LARGE SCALE GENOMIC DNA]</scope>
    <source>
        <strain evidence="2 3">DSM 22126</strain>
    </source>
</reference>
<accession>A0A1H1M8N1</accession>
<dbReference type="STRING" id="545619.SAMN04489860_0152"/>
<feature type="signal peptide" evidence="1">
    <location>
        <begin position="1"/>
        <end position="27"/>
    </location>
</feature>
<dbReference type="EMBL" id="LT629776">
    <property type="protein sequence ID" value="SDR82389.1"/>
    <property type="molecule type" value="Genomic_DNA"/>
</dbReference>
<dbReference type="Pfam" id="PF00657">
    <property type="entry name" value="Lipase_GDSL"/>
    <property type="match status" value="1"/>
</dbReference>
<evidence type="ECO:0000313" key="2">
    <source>
        <dbReference type="EMBL" id="SDR82389.1"/>
    </source>
</evidence>
<organism evidence="2 3">
    <name type="scientific">Paraoerskovia marina</name>
    <dbReference type="NCBI Taxonomy" id="545619"/>
    <lineage>
        <taxon>Bacteria</taxon>
        <taxon>Bacillati</taxon>
        <taxon>Actinomycetota</taxon>
        <taxon>Actinomycetes</taxon>
        <taxon>Micrococcales</taxon>
        <taxon>Cellulomonadaceae</taxon>
        <taxon>Paraoerskovia</taxon>
    </lineage>
</organism>
<dbReference type="Gene3D" id="3.40.50.1110">
    <property type="entry name" value="SGNH hydrolase"/>
    <property type="match status" value="1"/>
</dbReference>
<gene>
    <name evidence="2" type="ORF">SAMN04489860_0152</name>
</gene>
<dbReference type="InterPro" id="IPR001087">
    <property type="entry name" value="GDSL"/>
</dbReference>
<sequence>MNPVRRTIALIAAAAATLTVAAVPANAAEASDPPDVVVSLGDSISRGFGADGSLRLRSTYSWATGTSASVNPLAERLRPDGGDVYALTFAELGATAGDLHDQAALARWVRPDVATVMIGANDVCGASGVDDLPDPAAYAADVQDAIDVVRSTAPDVDVLLVSVPDLERLRDVGKGDWRTRVRWAAWDHCSIVLGDPRSSSAATQDRLAAVGESIDGLNAELEAIAAADPQVWSDRGAVHATSFSLGNLSTLDGFHPSVSGQALIAQTVYDAAAAQGMFG</sequence>
<dbReference type="OrthoDB" id="5561551at2"/>
<feature type="chain" id="PRO_5009254237" evidence="1">
    <location>
        <begin position="28"/>
        <end position="279"/>
    </location>
</feature>
<keyword evidence="1" id="KW-0732">Signal</keyword>
<name>A0A1H1M8N1_9CELL</name>
<dbReference type="eggNOG" id="COG2755">
    <property type="taxonomic scope" value="Bacteria"/>
</dbReference>
<evidence type="ECO:0000313" key="3">
    <source>
        <dbReference type="Proteomes" id="UP000185663"/>
    </source>
</evidence>
<dbReference type="PANTHER" id="PTHR30383">
    <property type="entry name" value="THIOESTERASE 1/PROTEASE 1/LYSOPHOSPHOLIPASE L1"/>
    <property type="match status" value="1"/>
</dbReference>
<dbReference type="AlphaFoldDB" id="A0A1H1M8N1"/>
<proteinExistence type="predicted"/>
<dbReference type="RefSeq" id="WP_083371205.1">
    <property type="nucleotide sequence ID" value="NZ_LT629776.1"/>
</dbReference>
<dbReference type="Proteomes" id="UP000185663">
    <property type="component" value="Chromosome I"/>
</dbReference>
<keyword evidence="3" id="KW-1185">Reference proteome</keyword>
<protein>
    <submittedName>
        <fullName evidence="2">Lysophospholipase L1</fullName>
    </submittedName>
</protein>